<feature type="transmembrane region" description="Helical" evidence="9">
    <location>
        <begin position="83"/>
        <end position="105"/>
    </location>
</feature>
<dbReference type="SUPFAM" id="SSF81338">
    <property type="entry name" value="Aquaporin-like"/>
    <property type="match status" value="1"/>
</dbReference>
<dbReference type="Proteomes" id="UP001199525">
    <property type="component" value="Unassembled WGS sequence"/>
</dbReference>
<keyword evidence="5 8" id="KW-0812">Transmembrane</keyword>
<dbReference type="PROSITE" id="PS00221">
    <property type="entry name" value="MIP"/>
    <property type="match status" value="1"/>
</dbReference>
<dbReference type="PANTHER" id="PTHR19139">
    <property type="entry name" value="AQUAPORIN TRANSPORTER"/>
    <property type="match status" value="1"/>
</dbReference>
<keyword evidence="3 8" id="KW-0813">Transport</keyword>
<evidence type="ECO:0000256" key="6">
    <source>
        <dbReference type="ARBA" id="ARBA00022989"/>
    </source>
</evidence>
<keyword evidence="11" id="KW-1185">Reference proteome</keyword>
<feature type="transmembrane region" description="Helical" evidence="9">
    <location>
        <begin position="7"/>
        <end position="30"/>
    </location>
</feature>
<dbReference type="InterPro" id="IPR034294">
    <property type="entry name" value="Aquaporin_transptr"/>
</dbReference>
<feature type="transmembrane region" description="Helical" evidence="9">
    <location>
        <begin position="36"/>
        <end position="62"/>
    </location>
</feature>
<comment type="subcellular location">
    <subcellularLocation>
        <location evidence="1">Cell membrane</location>
        <topology evidence="1">Multi-pass membrane protein</topology>
    </subcellularLocation>
</comment>
<protein>
    <submittedName>
        <fullName evidence="10">Aquaporin</fullName>
    </submittedName>
</protein>
<dbReference type="InterPro" id="IPR000425">
    <property type="entry name" value="MIP"/>
</dbReference>
<dbReference type="EMBL" id="JAIVFQ010000160">
    <property type="protein sequence ID" value="MCC5604822.1"/>
    <property type="molecule type" value="Genomic_DNA"/>
</dbReference>
<sequence length="215" mass="22421">MKTKALMAEFIGTFTLIFVGVGTATGNYILNDGKTSGIVAVALAYGLTVVVMVGAIGNVSGAHLNPAVTFSACLRGKIDIKNAVGYVIFQCLGAIFAASLLKLTFPLTALQAVAIGTPTLGQGVTPLMGFVMEFILTFFLLFVIFGTTTNSQTPKIDGLLIGLVVTLDILVGGPISGASINPARYLGPAMVGGNLQYFSILVYESLSWVKTQAFI</sequence>
<evidence type="ECO:0000256" key="5">
    <source>
        <dbReference type="ARBA" id="ARBA00022692"/>
    </source>
</evidence>
<dbReference type="Gene3D" id="1.20.1080.10">
    <property type="entry name" value="Glycerol uptake facilitator protein"/>
    <property type="match status" value="1"/>
</dbReference>
<keyword evidence="4" id="KW-1003">Cell membrane</keyword>
<evidence type="ECO:0000256" key="1">
    <source>
        <dbReference type="ARBA" id="ARBA00004651"/>
    </source>
</evidence>
<evidence type="ECO:0000313" key="10">
    <source>
        <dbReference type="EMBL" id="MCC5604822.1"/>
    </source>
</evidence>
<keyword evidence="7 9" id="KW-0472">Membrane</keyword>
<keyword evidence="6 9" id="KW-1133">Transmembrane helix</keyword>
<dbReference type="PRINTS" id="PR00783">
    <property type="entry name" value="MINTRINSICP"/>
</dbReference>
<feature type="transmembrane region" description="Helical" evidence="9">
    <location>
        <begin position="125"/>
        <end position="146"/>
    </location>
</feature>
<evidence type="ECO:0000256" key="3">
    <source>
        <dbReference type="ARBA" id="ARBA00022448"/>
    </source>
</evidence>
<gene>
    <name evidence="10" type="ORF">LC586_38210</name>
</gene>
<evidence type="ECO:0000256" key="9">
    <source>
        <dbReference type="SAM" id="Phobius"/>
    </source>
</evidence>
<evidence type="ECO:0000256" key="4">
    <source>
        <dbReference type="ARBA" id="ARBA00022475"/>
    </source>
</evidence>
<organism evidence="10 11">
    <name type="scientific">Nostoc favosum CHAB5714</name>
    <dbReference type="NCBI Taxonomy" id="2780399"/>
    <lineage>
        <taxon>Bacteria</taxon>
        <taxon>Bacillati</taxon>
        <taxon>Cyanobacteriota</taxon>
        <taxon>Cyanophyceae</taxon>
        <taxon>Nostocales</taxon>
        <taxon>Nostocaceae</taxon>
        <taxon>Nostoc</taxon>
        <taxon>Nostoc favosum</taxon>
    </lineage>
</organism>
<dbReference type="InterPro" id="IPR023271">
    <property type="entry name" value="Aquaporin-like"/>
</dbReference>
<feature type="transmembrane region" description="Helical" evidence="9">
    <location>
        <begin position="158"/>
        <end position="180"/>
    </location>
</feature>
<dbReference type="PANTHER" id="PTHR19139:SF199">
    <property type="entry name" value="MIP17260P"/>
    <property type="match status" value="1"/>
</dbReference>
<evidence type="ECO:0000256" key="2">
    <source>
        <dbReference type="ARBA" id="ARBA00006175"/>
    </source>
</evidence>
<dbReference type="RefSeq" id="WP_229490943.1">
    <property type="nucleotide sequence ID" value="NZ_JAIVFQ010000160.1"/>
</dbReference>
<proteinExistence type="inferred from homology"/>
<evidence type="ECO:0000256" key="7">
    <source>
        <dbReference type="ARBA" id="ARBA00023136"/>
    </source>
</evidence>
<accession>A0ABS8IN82</accession>
<name>A0ABS8IN82_9NOSO</name>
<evidence type="ECO:0000313" key="11">
    <source>
        <dbReference type="Proteomes" id="UP001199525"/>
    </source>
</evidence>
<reference evidence="10 11" key="1">
    <citation type="journal article" date="2021" name="Microorganisms">
        <title>Genome Evolution of Filamentous Cyanobacterium Nostoc Species: From Facultative Symbiosis to Free Living.</title>
        <authorList>
            <person name="Huo D."/>
            <person name="Li H."/>
            <person name="Cai F."/>
            <person name="Guo X."/>
            <person name="Qiao Z."/>
            <person name="Wang W."/>
            <person name="Yu G."/>
            <person name="Li R."/>
        </authorList>
    </citation>
    <scope>NUCLEOTIDE SEQUENCE [LARGE SCALE GENOMIC DNA]</scope>
    <source>
        <strain evidence="10 11">CHAB 5714</strain>
    </source>
</reference>
<comment type="caution">
    <text evidence="10">The sequence shown here is derived from an EMBL/GenBank/DDBJ whole genome shotgun (WGS) entry which is preliminary data.</text>
</comment>
<evidence type="ECO:0000256" key="8">
    <source>
        <dbReference type="RuleBase" id="RU000477"/>
    </source>
</evidence>
<dbReference type="Pfam" id="PF00230">
    <property type="entry name" value="MIP"/>
    <property type="match status" value="1"/>
</dbReference>
<comment type="similarity">
    <text evidence="2 8">Belongs to the MIP/aquaporin (TC 1.A.8) family.</text>
</comment>
<dbReference type="InterPro" id="IPR022357">
    <property type="entry name" value="MIP_CS"/>
</dbReference>